<evidence type="ECO:0000313" key="6">
    <source>
        <dbReference type="EMBL" id="ROQ90711.1"/>
    </source>
</evidence>
<evidence type="ECO:0000256" key="2">
    <source>
        <dbReference type="ARBA" id="ARBA00022723"/>
    </source>
</evidence>
<protein>
    <submittedName>
        <fullName evidence="6">Formate dehydrogenase major subunit</fullName>
    </submittedName>
</protein>
<dbReference type="NCBIfam" id="TIGR01591">
    <property type="entry name" value="Fdh-alpha"/>
    <property type="match status" value="1"/>
</dbReference>
<dbReference type="GO" id="GO:0016020">
    <property type="term" value="C:membrane"/>
    <property type="evidence" value="ECO:0007669"/>
    <property type="project" value="TreeGrafter"/>
</dbReference>
<dbReference type="InterPro" id="IPR006478">
    <property type="entry name" value="Formate_DH_asu"/>
</dbReference>
<accession>A0A3N1US91</accession>
<dbReference type="Gene3D" id="3.40.50.740">
    <property type="match status" value="1"/>
</dbReference>
<keyword evidence="7" id="KW-1185">Reference proteome</keyword>
<dbReference type="InterPro" id="IPR006657">
    <property type="entry name" value="MoPterin_dinucl-bd_dom"/>
</dbReference>
<dbReference type="InterPro" id="IPR050123">
    <property type="entry name" value="Prok_molybdopt-oxidoreductase"/>
</dbReference>
<evidence type="ECO:0000259" key="5">
    <source>
        <dbReference type="PROSITE" id="PS51669"/>
    </source>
</evidence>
<comment type="caution">
    <text evidence="6">The sequence shown here is derived from an EMBL/GenBank/DDBJ whole genome shotgun (WGS) entry which is preliminary data.</text>
</comment>
<evidence type="ECO:0000256" key="4">
    <source>
        <dbReference type="ARBA" id="ARBA00023014"/>
    </source>
</evidence>
<proteinExistence type="predicted"/>
<organism evidence="6 7">
    <name type="scientific">Desulfosoma caldarium</name>
    <dbReference type="NCBI Taxonomy" id="610254"/>
    <lineage>
        <taxon>Bacteria</taxon>
        <taxon>Pseudomonadati</taxon>
        <taxon>Thermodesulfobacteriota</taxon>
        <taxon>Syntrophobacteria</taxon>
        <taxon>Syntrophobacterales</taxon>
        <taxon>Syntrophobacteraceae</taxon>
        <taxon>Desulfosoma</taxon>
    </lineage>
</organism>
<reference evidence="6 7" key="1">
    <citation type="submission" date="2018-11" db="EMBL/GenBank/DDBJ databases">
        <title>Genomic Encyclopedia of Type Strains, Phase IV (KMG-IV): sequencing the most valuable type-strain genomes for metagenomic binning, comparative biology and taxonomic classification.</title>
        <authorList>
            <person name="Goeker M."/>
        </authorList>
    </citation>
    <scope>NUCLEOTIDE SEQUENCE [LARGE SCALE GENOMIC DNA]</scope>
    <source>
        <strain evidence="6 7">DSM 22027</strain>
    </source>
</reference>
<dbReference type="InterPro" id="IPR006656">
    <property type="entry name" value="Mopterin_OxRdtase"/>
</dbReference>
<keyword evidence="4" id="KW-0411">Iron-sulfur</keyword>
<dbReference type="Proteomes" id="UP000276223">
    <property type="component" value="Unassembled WGS sequence"/>
</dbReference>
<keyword evidence="1" id="KW-0004">4Fe-4S</keyword>
<dbReference type="GO" id="GO:0046872">
    <property type="term" value="F:metal ion binding"/>
    <property type="evidence" value="ECO:0007669"/>
    <property type="project" value="UniProtKB-KW"/>
</dbReference>
<dbReference type="GO" id="GO:0015942">
    <property type="term" value="P:formate metabolic process"/>
    <property type="evidence" value="ECO:0007669"/>
    <property type="project" value="InterPro"/>
</dbReference>
<dbReference type="InterPro" id="IPR027467">
    <property type="entry name" value="MopterinOxRdtase_cofactor_BS"/>
</dbReference>
<dbReference type="Gene3D" id="2.20.25.90">
    <property type="entry name" value="ADC-like domains"/>
    <property type="match status" value="1"/>
</dbReference>
<dbReference type="SUPFAM" id="SSF53706">
    <property type="entry name" value="Formate dehydrogenase/DMSO reductase, domains 1-3"/>
    <property type="match status" value="1"/>
</dbReference>
<dbReference type="InterPro" id="IPR041924">
    <property type="entry name" value="Formate_Dh-H_N"/>
</dbReference>
<dbReference type="GO" id="GO:0051539">
    <property type="term" value="F:4 iron, 4 sulfur cluster binding"/>
    <property type="evidence" value="ECO:0007669"/>
    <property type="project" value="UniProtKB-KW"/>
</dbReference>
<dbReference type="Pfam" id="PF01568">
    <property type="entry name" value="Molydop_binding"/>
    <property type="match status" value="1"/>
</dbReference>
<dbReference type="InterPro" id="IPR006963">
    <property type="entry name" value="Mopterin_OxRdtase_4Fe-4S_dom"/>
</dbReference>
<dbReference type="GO" id="GO:0008863">
    <property type="term" value="F:formate dehydrogenase (NAD+) activity"/>
    <property type="evidence" value="ECO:0007669"/>
    <property type="project" value="InterPro"/>
</dbReference>
<dbReference type="Gene3D" id="3.40.228.10">
    <property type="entry name" value="Dimethylsulfoxide Reductase, domain 2"/>
    <property type="match status" value="1"/>
</dbReference>
<dbReference type="PANTHER" id="PTHR43105:SF10">
    <property type="entry name" value="NADH-QUINONE OXIDOREDUCTASE SUBUNIT G"/>
    <property type="match status" value="1"/>
</dbReference>
<evidence type="ECO:0000313" key="7">
    <source>
        <dbReference type="Proteomes" id="UP000276223"/>
    </source>
</evidence>
<dbReference type="EMBL" id="RJVA01000014">
    <property type="protein sequence ID" value="ROQ90711.1"/>
    <property type="molecule type" value="Genomic_DNA"/>
</dbReference>
<dbReference type="RefSeq" id="WP_123291057.1">
    <property type="nucleotide sequence ID" value="NZ_RJVA01000014.1"/>
</dbReference>
<dbReference type="SUPFAM" id="SSF50692">
    <property type="entry name" value="ADC-like"/>
    <property type="match status" value="1"/>
</dbReference>
<dbReference type="PANTHER" id="PTHR43105">
    <property type="entry name" value="RESPIRATORY NITRATE REDUCTASE"/>
    <property type="match status" value="1"/>
</dbReference>
<dbReference type="OrthoDB" id="9757870at2"/>
<feature type="domain" description="4Fe-4S Mo/W bis-MGD-type" evidence="5">
    <location>
        <begin position="5"/>
        <end position="61"/>
    </location>
</feature>
<evidence type="ECO:0000256" key="1">
    <source>
        <dbReference type="ARBA" id="ARBA00022485"/>
    </source>
</evidence>
<dbReference type="Pfam" id="PF04879">
    <property type="entry name" value="Molybdop_Fe4S4"/>
    <property type="match status" value="1"/>
</dbReference>
<dbReference type="SMART" id="SM00926">
    <property type="entry name" value="Molybdop_Fe4S4"/>
    <property type="match status" value="1"/>
</dbReference>
<dbReference type="Gene3D" id="2.40.40.20">
    <property type="match status" value="1"/>
</dbReference>
<dbReference type="GO" id="GO:0043546">
    <property type="term" value="F:molybdopterin cofactor binding"/>
    <property type="evidence" value="ECO:0007669"/>
    <property type="project" value="InterPro"/>
</dbReference>
<dbReference type="AlphaFoldDB" id="A0A3N1US91"/>
<dbReference type="PROSITE" id="PS51669">
    <property type="entry name" value="4FE4S_MOW_BIS_MGD"/>
    <property type="match status" value="1"/>
</dbReference>
<dbReference type="InterPro" id="IPR009010">
    <property type="entry name" value="Asp_de-COase-like_dom_sf"/>
</dbReference>
<name>A0A3N1US91_9BACT</name>
<evidence type="ECO:0000256" key="3">
    <source>
        <dbReference type="ARBA" id="ARBA00023004"/>
    </source>
</evidence>
<dbReference type="PROSITE" id="PS00551">
    <property type="entry name" value="MOLYBDOPTERIN_PROK_1"/>
    <property type="match status" value="1"/>
</dbReference>
<dbReference type="GO" id="GO:0022904">
    <property type="term" value="P:respiratory electron transport chain"/>
    <property type="evidence" value="ECO:0007669"/>
    <property type="project" value="TreeGrafter"/>
</dbReference>
<dbReference type="GO" id="GO:0003954">
    <property type="term" value="F:NADH dehydrogenase activity"/>
    <property type="evidence" value="ECO:0007669"/>
    <property type="project" value="TreeGrafter"/>
</dbReference>
<keyword evidence="3" id="KW-0408">Iron</keyword>
<dbReference type="CDD" id="cd02753">
    <property type="entry name" value="MopB_Formate-Dh-H"/>
    <property type="match status" value="1"/>
</dbReference>
<dbReference type="Pfam" id="PF00384">
    <property type="entry name" value="Molybdopterin"/>
    <property type="match status" value="1"/>
</dbReference>
<sequence>MKTLTTTARTVCPYCAVGCHLDLVVENGRVRGLDYAVNSPVNAGRLCARGHAALEILTHPERLTRPRQRAAYGWTTVSWNEALDAAAENIQRILSSHGPQALAFLTTAKGTNEENYLIQKLARTLGTHNVDHCARLCHASTLTGLGPMLGMGAATNPLSDLARSHCLFFVGSNLAENHPVAFRWVQEAKDAGAKIVVADPRRTPTAWIADLYLPVRPGTDLALLAAMLHVIFRDGLQNSPFMAQRTSGVEALRASVSRTDPSWAAPITGVPARDIVRAAHLYAKAPRAALIYCMGVTQHALGTETVRACADLALVTGHIGTQGTGLYPVRGQDNVQGACDMGALSGFLPGYRPVTDPQARRFFEEAWGIPKGTLPAASGLTVTDIEQEAGKSIRGVIAVGENPLVTSPNTGRIREALQRLDFFMVMDLFLTETAELAHLVLPAAAWAEKSGSRTNTDRRVQWSPQVVPPPGQAHPDGQMVIELAHRLGLGRYFSYDGPEAVLEEIRRVVPTYAGITAQRLRAHHEGIPWPCLDDTHPGTPVLYENRFATEDGRARLYPLEFGALPEVPDANYPYCLTTGRGKLHYNSGAMTRRTTSLMARAPHLVVELHPEDAEREGFRPEEPVWVVSRRGTVKARVHVTQAIRPGIVFLPFHFPDANRLTQDVLDPWAKIPEYKSASCRLEKVTRE</sequence>
<gene>
    <name evidence="6" type="ORF">EDC27_2601</name>
</gene>
<keyword evidence="2" id="KW-0479">Metal-binding</keyword>